<dbReference type="InterPro" id="IPR036779">
    <property type="entry name" value="LysM_dom_sf"/>
</dbReference>
<dbReference type="Pfam" id="PF00069">
    <property type="entry name" value="Pkinase"/>
    <property type="match status" value="1"/>
</dbReference>
<evidence type="ECO:0000256" key="3">
    <source>
        <dbReference type="ARBA" id="ARBA00022692"/>
    </source>
</evidence>
<dbReference type="Pfam" id="PF23457">
    <property type="entry name" value="LysM2_NFP"/>
    <property type="match status" value="1"/>
</dbReference>
<keyword evidence="3 10" id="KW-0812">Transmembrane</keyword>
<sequence length="701" mass="77898">MEEKSRTIKPKMITKSHLVSSILFLLSYSTILHHLQAQPSTQGFTCTANQSSFPCQTYAFYRASAPNFLDLASIGDLFSVSRLMISKPSNISSPTSPLIPNQPLFVPLSCSCNSINGTSISFANITYTIKPNDTFYVVSTEYFQNLTTFQSVELVNPTLVPTQLKIGVDVIFPIFCKCPNQTQLQNKVNYLVSYVFQPSDSLSSVASTFGVETQSIVDVNGNNIQPLDTIFIPVNQLPRLAQPTVVPSVQPSGKTERKGLIIGLAVGLGIAGLLLVLVTGVWFYREGVLKKRRDVERDDEKQKMQFSAARKGPKDIEVNLMADVSDCLDKYRVFKIDELKEATNEFGENCLIEGSVYKGFINGEAYAIKKMKWNACEELKILQKVNHGNLVKLEGFCIDPEDANCYMVYEYIDNGSLDSWLHGNKKEKLSWRTRLHIAIDVANGLQYIHEHTRPRVVHKDIKSSNILLDSSMRAKIANFGLAKSGCNAITMHIVGTQGYIAPEYLADGVVSTRMDVFSFGVVLLELISGREAIDEEGKVLWAEASGILKGNVEEMKVKRLTAWMDKVLLEESCSMESVMNAMAVATACLHRDPSKRPTMVDIVYALCKSDDLVFDVSEDGLADPQAGRQGAGRCIEVVGLGRSEEVVIDVYTMEKGRTKWSVKYYLQMNDFVMPYAMIKVLSFIEGNNEAGPLLGDDEKPR</sequence>
<evidence type="ECO:0000256" key="10">
    <source>
        <dbReference type="SAM" id="Phobius"/>
    </source>
</evidence>
<evidence type="ECO:0000256" key="5">
    <source>
        <dbReference type="ARBA" id="ARBA00022741"/>
    </source>
</evidence>
<evidence type="ECO:0000256" key="1">
    <source>
        <dbReference type="ARBA" id="ARBA00004162"/>
    </source>
</evidence>
<gene>
    <name evidence="12" type="ORF">DCAF_LOCUS4873</name>
</gene>
<reference evidence="12 13" key="1">
    <citation type="submission" date="2024-01" db="EMBL/GenBank/DDBJ databases">
        <authorList>
            <person name="Waweru B."/>
        </authorList>
    </citation>
    <scope>NUCLEOTIDE SEQUENCE [LARGE SCALE GENOMIC DNA]</scope>
</reference>
<dbReference type="PANTHER" id="PTHR45927:SF15">
    <property type="entry name" value="SERINE_THREONINE RECEPTOR-LIKE KINASE NFP"/>
    <property type="match status" value="1"/>
</dbReference>
<dbReference type="InterPro" id="IPR052611">
    <property type="entry name" value="Plant_RLK_LysM"/>
</dbReference>
<dbReference type="InterPro" id="IPR011009">
    <property type="entry name" value="Kinase-like_dom_sf"/>
</dbReference>
<dbReference type="PROSITE" id="PS50011">
    <property type="entry name" value="PROTEIN_KINASE_DOM"/>
    <property type="match status" value="1"/>
</dbReference>
<evidence type="ECO:0000256" key="7">
    <source>
        <dbReference type="ARBA" id="ARBA00022989"/>
    </source>
</evidence>
<evidence type="ECO:0000256" key="6">
    <source>
        <dbReference type="ARBA" id="ARBA00022840"/>
    </source>
</evidence>
<dbReference type="GO" id="GO:0005524">
    <property type="term" value="F:ATP binding"/>
    <property type="evidence" value="ECO:0007669"/>
    <property type="project" value="UniProtKB-KW"/>
</dbReference>
<keyword evidence="13" id="KW-1185">Reference proteome</keyword>
<name>A0AAV1R0B4_9ROSI</name>
<dbReference type="SMART" id="SM00220">
    <property type="entry name" value="S_TKc"/>
    <property type="match status" value="1"/>
</dbReference>
<evidence type="ECO:0000259" key="11">
    <source>
        <dbReference type="PROSITE" id="PS50011"/>
    </source>
</evidence>
<dbReference type="InterPro" id="IPR000719">
    <property type="entry name" value="Prot_kinase_dom"/>
</dbReference>
<dbReference type="InterPro" id="IPR056561">
    <property type="entry name" value="NFP_LYK_LysM1"/>
</dbReference>
<comment type="subcellular location">
    <subcellularLocation>
        <location evidence="1">Cell membrane</location>
        <topology evidence="1">Single-pass membrane protein</topology>
    </subcellularLocation>
</comment>
<dbReference type="GO" id="GO:0051707">
    <property type="term" value="P:response to other organism"/>
    <property type="evidence" value="ECO:0007669"/>
    <property type="project" value="UniProtKB-ARBA"/>
</dbReference>
<dbReference type="PROSITE" id="PS00108">
    <property type="entry name" value="PROTEIN_KINASE_ST"/>
    <property type="match status" value="1"/>
</dbReference>
<evidence type="ECO:0000313" key="13">
    <source>
        <dbReference type="Proteomes" id="UP001314170"/>
    </source>
</evidence>
<dbReference type="EMBL" id="CAWUPB010000851">
    <property type="protein sequence ID" value="CAK7327166.1"/>
    <property type="molecule type" value="Genomic_DNA"/>
</dbReference>
<protein>
    <recommendedName>
        <fullName evidence="11">Protein kinase domain-containing protein</fullName>
    </recommendedName>
</protein>
<dbReference type="GO" id="GO:0004672">
    <property type="term" value="F:protein kinase activity"/>
    <property type="evidence" value="ECO:0007669"/>
    <property type="project" value="InterPro"/>
</dbReference>
<keyword evidence="6" id="KW-0067">ATP-binding</keyword>
<dbReference type="SMART" id="SM00257">
    <property type="entry name" value="LysM"/>
    <property type="match status" value="2"/>
</dbReference>
<feature type="transmembrane region" description="Helical" evidence="10">
    <location>
        <begin position="260"/>
        <end position="284"/>
    </location>
</feature>
<dbReference type="Gene3D" id="3.30.200.20">
    <property type="entry name" value="Phosphorylase Kinase, domain 1"/>
    <property type="match status" value="1"/>
</dbReference>
<dbReference type="Gene3D" id="1.10.510.10">
    <property type="entry name" value="Transferase(Phosphotransferase) domain 1"/>
    <property type="match status" value="1"/>
</dbReference>
<dbReference type="PANTHER" id="PTHR45927">
    <property type="entry name" value="LYSM-DOMAIN RECEPTOR-LIKE KINASE-RELATED"/>
    <property type="match status" value="1"/>
</dbReference>
<dbReference type="Gene3D" id="3.10.350.10">
    <property type="entry name" value="LysM domain"/>
    <property type="match status" value="1"/>
</dbReference>
<dbReference type="Proteomes" id="UP001314170">
    <property type="component" value="Unassembled WGS sequence"/>
</dbReference>
<keyword evidence="4" id="KW-0732">Signal</keyword>
<dbReference type="FunFam" id="1.10.510.10:FF:000468">
    <property type="entry name" value="PTI1-like tyrosine-protein kinase 3"/>
    <property type="match status" value="1"/>
</dbReference>
<dbReference type="InterPro" id="IPR059144">
    <property type="entry name" value="NFP_LysM3"/>
</dbReference>
<keyword evidence="9" id="KW-1015">Disulfide bond</keyword>
<keyword evidence="8 10" id="KW-0472">Membrane</keyword>
<dbReference type="SUPFAM" id="SSF56112">
    <property type="entry name" value="Protein kinase-like (PK-like)"/>
    <property type="match status" value="1"/>
</dbReference>
<keyword evidence="5" id="KW-0547">Nucleotide-binding</keyword>
<accession>A0AAV1R0B4</accession>
<dbReference type="Pfam" id="PF23462">
    <property type="entry name" value="LysM3_NFP"/>
    <property type="match status" value="1"/>
</dbReference>
<evidence type="ECO:0000256" key="2">
    <source>
        <dbReference type="ARBA" id="ARBA00022475"/>
    </source>
</evidence>
<keyword evidence="7 10" id="KW-1133">Transmembrane helix</keyword>
<proteinExistence type="predicted"/>
<organism evidence="12 13">
    <name type="scientific">Dovyalis caffra</name>
    <dbReference type="NCBI Taxonomy" id="77055"/>
    <lineage>
        <taxon>Eukaryota</taxon>
        <taxon>Viridiplantae</taxon>
        <taxon>Streptophyta</taxon>
        <taxon>Embryophyta</taxon>
        <taxon>Tracheophyta</taxon>
        <taxon>Spermatophyta</taxon>
        <taxon>Magnoliopsida</taxon>
        <taxon>eudicotyledons</taxon>
        <taxon>Gunneridae</taxon>
        <taxon>Pentapetalae</taxon>
        <taxon>rosids</taxon>
        <taxon>fabids</taxon>
        <taxon>Malpighiales</taxon>
        <taxon>Salicaceae</taxon>
        <taxon>Flacourtieae</taxon>
        <taxon>Dovyalis</taxon>
    </lineage>
</organism>
<dbReference type="AlphaFoldDB" id="A0AAV1R0B4"/>
<evidence type="ECO:0000256" key="4">
    <source>
        <dbReference type="ARBA" id="ARBA00022729"/>
    </source>
</evidence>
<evidence type="ECO:0000313" key="12">
    <source>
        <dbReference type="EMBL" id="CAK7327166.1"/>
    </source>
</evidence>
<evidence type="ECO:0000256" key="8">
    <source>
        <dbReference type="ARBA" id="ARBA00023136"/>
    </source>
</evidence>
<dbReference type="InterPro" id="IPR059143">
    <property type="entry name" value="NFP_LysM2"/>
</dbReference>
<evidence type="ECO:0000256" key="9">
    <source>
        <dbReference type="ARBA" id="ARBA00023157"/>
    </source>
</evidence>
<dbReference type="Pfam" id="PF23446">
    <property type="entry name" value="LysM1_NFP_LYK"/>
    <property type="match status" value="1"/>
</dbReference>
<keyword evidence="2" id="KW-1003">Cell membrane</keyword>
<feature type="domain" description="Protein kinase" evidence="11">
    <location>
        <begin position="260"/>
        <end position="614"/>
    </location>
</feature>
<dbReference type="InterPro" id="IPR008271">
    <property type="entry name" value="Ser/Thr_kinase_AS"/>
</dbReference>
<dbReference type="GO" id="GO:0005886">
    <property type="term" value="C:plasma membrane"/>
    <property type="evidence" value="ECO:0007669"/>
    <property type="project" value="UniProtKB-SubCell"/>
</dbReference>
<comment type="caution">
    <text evidence="12">The sequence shown here is derived from an EMBL/GenBank/DDBJ whole genome shotgun (WGS) entry which is preliminary data.</text>
</comment>
<dbReference type="InterPro" id="IPR018392">
    <property type="entry name" value="LysM"/>
</dbReference>